<evidence type="ECO:0000256" key="4">
    <source>
        <dbReference type="ARBA" id="ARBA00022692"/>
    </source>
</evidence>
<dbReference type="NCBIfam" id="TIGR00803">
    <property type="entry name" value="nst"/>
    <property type="match status" value="1"/>
</dbReference>
<proteinExistence type="predicted"/>
<feature type="transmembrane region" description="Helical" evidence="7">
    <location>
        <begin position="207"/>
        <end position="226"/>
    </location>
</feature>
<evidence type="ECO:0000256" key="3">
    <source>
        <dbReference type="ARBA" id="ARBA00022597"/>
    </source>
</evidence>
<comment type="caution">
    <text evidence="8">The sequence shown here is derived from an EMBL/GenBank/DDBJ whole genome shotgun (WGS) entry which is preliminary data.</text>
</comment>
<feature type="transmembrane region" description="Helical" evidence="7">
    <location>
        <begin position="313"/>
        <end position="336"/>
    </location>
</feature>
<keyword evidence="9" id="KW-1185">Reference proteome</keyword>
<dbReference type="OrthoDB" id="999962at2759"/>
<keyword evidence="4 7" id="KW-0812">Transmembrane</keyword>
<evidence type="ECO:0000256" key="5">
    <source>
        <dbReference type="ARBA" id="ARBA00022989"/>
    </source>
</evidence>
<dbReference type="PANTHER" id="PTHR10778">
    <property type="entry name" value="SOLUTE CARRIER FAMILY 35 MEMBER B"/>
    <property type="match status" value="1"/>
</dbReference>
<dbReference type="GO" id="GO:0005462">
    <property type="term" value="F:UDP-N-acetylglucosamine transmembrane transporter activity"/>
    <property type="evidence" value="ECO:0007669"/>
    <property type="project" value="TreeGrafter"/>
</dbReference>
<sequence>MSRPNTSPPSTSSSAGSNIATTVKAVAQLTIQDWTLMLGLIFGGCCSNVFTLEKIVTHNPNSGNIITFFQFLFIAIEGYINFFDRDNGPFYIKKNEVPLSRWSWTIIMFFSISVLNNSVFIFKISIPIHIVFRSSGTVIVMVIGWLIAGKTYNVLQIISAVFLTVGAIVCTLFKDRELVTIFHKRAEEEVAEGAVAQGFLSAIEDDVLFFIGIGVLTFAAILMAVMGLYNEETYRRYGKHWKENVFYSHLFGLPIFLLISPKLVSEFNELMAYPETFNFGFISVPKQLVYLLLNVLTQFFCVRGANMLAGNTTALTVSVVLLLRKFVSLLLSLWLFDNQLSVTGSFGAGLVFVGAFMYSYASGAGKPASATSSAGNYVKLNDDESKMGHELSDVDAQGKREA</sequence>
<name>A0A9P8QD14_WICPI</name>
<feature type="transmembrane region" description="Helical" evidence="7">
    <location>
        <begin position="130"/>
        <end position="148"/>
    </location>
</feature>
<dbReference type="Pfam" id="PF08449">
    <property type="entry name" value="UAA"/>
    <property type="match status" value="1"/>
</dbReference>
<reference evidence="8" key="2">
    <citation type="submission" date="2021-01" db="EMBL/GenBank/DDBJ databases">
        <authorList>
            <person name="Schikora-Tamarit M.A."/>
        </authorList>
    </citation>
    <scope>NUCLEOTIDE SEQUENCE</scope>
    <source>
        <strain evidence="8">CBS2887</strain>
    </source>
</reference>
<protein>
    <recommendedName>
        <fullName evidence="10">Sugar phosphate transporter domain-containing protein</fullName>
    </recommendedName>
</protein>
<evidence type="ECO:0000313" key="8">
    <source>
        <dbReference type="EMBL" id="KAH3688273.1"/>
    </source>
</evidence>
<feature type="transmembrane region" description="Helical" evidence="7">
    <location>
        <begin position="342"/>
        <end position="361"/>
    </location>
</feature>
<dbReference type="Proteomes" id="UP000774326">
    <property type="component" value="Unassembled WGS sequence"/>
</dbReference>
<evidence type="ECO:0000313" key="9">
    <source>
        <dbReference type="Proteomes" id="UP000774326"/>
    </source>
</evidence>
<keyword evidence="2" id="KW-0813">Transport</keyword>
<feature type="transmembrane region" description="Helical" evidence="7">
    <location>
        <begin position="34"/>
        <end position="52"/>
    </location>
</feature>
<evidence type="ECO:0000256" key="2">
    <source>
        <dbReference type="ARBA" id="ARBA00022448"/>
    </source>
</evidence>
<evidence type="ECO:0008006" key="10">
    <source>
        <dbReference type="Google" id="ProtNLM"/>
    </source>
</evidence>
<reference evidence="8" key="1">
    <citation type="journal article" date="2021" name="Open Biol.">
        <title>Shared evolutionary footprints suggest mitochondrial oxidative damage underlies multiple complex I losses in fungi.</title>
        <authorList>
            <person name="Schikora-Tamarit M.A."/>
            <person name="Marcet-Houben M."/>
            <person name="Nosek J."/>
            <person name="Gabaldon T."/>
        </authorList>
    </citation>
    <scope>NUCLEOTIDE SEQUENCE</scope>
    <source>
        <strain evidence="8">CBS2887</strain>
    </source>
</reference>
<dbReference type="GO" id="GO:0005464">
    <property type="term" value="F:UDP-xylose transmembrane transporter activity"/>
    <property type="evidence" value="ECO:0007669"/>
    <property type="project" value="TreeGrafter"/>
</dbReference>
<accession>A0A9P8QD14</accession>
<dbReference type="GO" id="GO:0005789">
    <property type="term" value="C:endoplasmic reticulum membrane"/>
    <property type="evidence" value="ECO:0007669"/>
    <property type="project" value="TreeGrafter"/>
</dbReference>
<dbReference type="GO" id="GO:0000139">
    <property type="term" value="C:Golgi membrane"/>
    <property type="evidence" value="ECO:0007669"/>
    <property type="project" value="TreeGrafter"/>
</dbReference>
<dbReference type="PANTHER" id="PTHR10778:SF4">
    <property type="entry name" value="NUCLEOTIDE SUGAR TRANSPORTER SLC35B4"/>
    <property type="match status" value="1"/>
</dbReference>
<feature type="transmembrane region" description="Helical" evidence="7">
    <location>
        <begin position="246"/>
        <end position="264"/>
    </location>
</feature>
<dbReference type="InterPro" id="IPR013657">
    <property type="entry name" value="SCL35B1-4/HUT1"/>
</dbReference>
<comment type="subcellular location">
    <subcellularLocation>
        <location evidence="1">Endomembrane system</location>
        <topology evidence="1">Multi-pass membrane protein</topology>
    </subcellularLocation>
</comment>
<keyword evidence="3" id="KW-0762">Sugar transport</keyword>
<keyword evidence="5 7" id="KW-1133">Transmembrane helix</keyword>
<evidence type="ECO:0000256" key="7">
    <source>
        <dbReference type="SAM" id="Phobius"/>
    </source>
</evidence>
<evidence type="ECO:0000256" key="6">
    <source>
        <dbReference type="ARBA" id="ARBA00023136"/>
    </source>
</evidence>
<dbReference type="EMBL" id="JAEUBG010000445">
    <property type="protein sequence ID" value="KAH3688273.1"/>
    <property type="molecule type" value="Genomic_DNA"/>
</dbReference>
<feature type="transmembrane region" description="Helical" evidence="7">
    <location>
        <begin position="154"/>
        <end position="173"/>
    </location>
</feature>
<organism evidence="8 9">
    <name type="scientific">Wickerhamomyces pijperi</name>
    <name type="common">Yeast</name>
    <name type="synonym">Pichia pijperi</name>
    <dbReference type="NCBI Taxonomy" id="599730"/>
    <lineage>
        <taxon>Eukaryota</taxon>
        <taxon>Fungi</taxon>
        <taxon>Dikarya</taxon>
        <taxon>Ascomycota</taxon>
        <taxon>Saccharomycotina</taxon>
        <taxon>Saccharomycetes</taxon>
        <taxon>Phaffomycetales</taxon>
        <taxon>Wickerhamomycetaceae</taxon>
        <taxon>Wickerhamomyces</taxon>
    </lineage>
</organism>
<feature type="transmembrane region" description="Helical" evidence="7">
    <location>
        <begin position="64"/>
        <end position="82"/>
    </location>
</feature>
<dbReference type="AlphaFoldDB" id="A0A9P8QD14"/>
<gene>
    <name evidence="8" type="ORF">WICPIJ_000744</name>
</gene>
<keyword evidence="6 7" id="KW-0472">Membrane</keyword>
<evidence type="ECO:0000256" key="1">
    <source>
        <dbReference type="ARBA" id="ARBA00004127"/>
    </source>
</evidence>
<feature type="transmembrane region" description="Helical" evidence="7">
    <location>
        <begin position="102"/>
        <end position="123"/>
    </location>
</feature>